<dbReference type="EC" id="2.7.10.1" evidence="2"/>
<dbReference type="OrthoDB" id="5984265at2759"/>
<evidence type="ECO:0000256" key="7">
    <source>
        <dbReference type="ARBA" id="ARBA00022737"/>
    </source>
</evidence>
<evidence type="ECO:0000313" key="19">
    <source>
        <dbReference type="EMBL" id="GBP14549.1"/>
    </source>
</evidence>
<keyword evidence="5" id="KW-0812">Transmembrane</keyword>
<keyword evidence="16" id="KW-0325">Glycoprotein</keyword>
<keyword evidence="13" id="KW-0829">Tyrosine-protein kinase</keyword>
<sequence length="205" mass="23168">MPVVMTSGEVDNLEELAEEPPKFKFNQLYNTTQMLDLQSRDSGEYNCVICNIYGCIHRSSYLNVLERESSPPVIREGSVVNQTVMADENVKFECDVVSALEPHIVWYYHPDLLNFTENQSFDAGHNPNALKMLTRIDEPHILRLGSVQDTDQGWYSCIAANSLGEAVASFYLSIENKATFLNDTLEPEREIKHAAVTMPSVEFTL</sequence>
<accession>A0A4C1TJ30</accession>
<proteinExistence type="predicted"/>
<dbReference type="FunFam" id="2.60.40.10:FF:000020">
    <property type="entry name" value="Fibroblast growth factor receptor"/>
    <property type="match status" value="1"/>
</dbReference>
<keyword evidence="12" id="KW-0472">Membrane</keyword>
<evidence type="ECO:0000256" key="8">
    <source>
        <dbReference type="ARBA" id="ARBA00022741"/>
    </source>
</evidence>
<dbReference type="Gene3D" id="2.60.40.10">
    <property type="entry name" value="Immunoglobulins"/>
    <property type="match status" value="1"/>
</dbReference>
<dbReference type="InterPro" id="IPR007110">
    <property type="entry name" value="Ig-like_dom"/>
</dbReference>
<evidence type="ECO:0000256" key="1">
    <source>
        <dbReference type="ARBA" id="ARBA00004167"/>
    </source>
</evidence>
<dbReference type="InterPro" id="IPR052615">
    <property type="entry name" value="FGFRL"/>
</dbReference>
<keyword evidence="7" id="KW-0677">Repeat</keyword>
<dbReference type="SUPFAM" id="SSF48726">
    <property type="entry name" value="Immunoglobulin"/>
    <property type="match status" value="2"/>
</dbReference>
<organism evidence="19 20">
    <name type="scientific">Eumeta variegata</name>
    <name type="common">Bagworm moth</name>
    <name type="synonym">Eumeta japonica</name>
    <dbReference type="NCBI Taxonomy" id="151549"/>
    <lineage>
        <taxon>Eukaryota</taxon>
        <taxon>Metazoa</taxon>
        <taxon>Ecdysozoa</taxon>
        <taxon>Arthropoda</taxon>
        <taxon>Hexapoda</taxon>
        <taxon>Insecta</taxon>
        <taxon>Pterygota</taxon>
        <taxon>Neoptera</taxon>
        <taxon>Endopterygota</taxon>
        <taxon>Lepidoptera</taxon>
        <taxon>Glossata</taxon>
        <taxon>Ditrysia</taxon>
        <taxon>Tineoidea</taxon>
        <taxon>Psychidae</taxon>
        <taxon>Oiketicinae</taxon>
        <taxon>Eumeta</taxon>
    </lineage>
</organism>
<dbReference type="InterPro" id="IPR013783">
    <property type="entry name" value="Ig-like_fold"/>
</dbReference>
<dbReference type="Pfam" id="PF07679">
    <property type="entry name" value="I-set"/>
    <property type="match status" value="1"/>
</dbReference>
<evidence type="ECO:0000256" key="11">
    <source>
        <dbReference type="ARBA" id="ARBA00022989"/>
    </source>
</evidence>
<evidence type="ECO:0000256" key="9">
    <source>
        <dbReference type="ARBA" id="ARBA00022777"/>
    </source>
</evidence>
<keyword evidence="4" id="KW-0808">Transferase</keyword>
<dbReference type="PROSITE" id="PS50835">
    <property type="entry name" value="IG_LIKE"/>
    <property type="match status" value="1"/>
</dbReference>
<keyword evidence="14" id="KW-1015">Disulfide bond</keyword>
<keyword evidence="10" id="KW-0067">ATP-binding</keyword>
<dbReference type="GO" id="GO:0005524">
    <property type="term" value="F:ATP binding"/>
    <property type="evidence" value="ECO:0007669"/>
    <property type="project" value="UniProtKB-KW"/>
</dbReference>
<name>A0A4C1TJ30_EUMVA</name>
<dbReference type="SMART" id="SM00409">
    <property type="entry name" value="IG"/>
    <property type="match status" value="1"/>
</dbReference>
<keyword evidence="9" id="KW-0418">Kinase</keyword>
<keyword evidence="17" id="KW-0393">Immunoglobulin domain</keyword>
<keyword evidence="8" id="KW-0547">Nucleotide-binding</keyword>
<dbReference type="STRING" id="151549.A0A4C1TJ30"/>
<evidence type="ECO:0000256" key="2">
    <source>
        <dbReference type="ARBA" id="ARBA00011902"/>
    </source>
</evidence>
<protein>
    <recommendedName>
        <fullName evidence="2">receptor protein-tyrosine kinase</fullName>
        <ecNumber evidence="2">2.7.10.1</ecNumber>
    </recommendedName>
</protein>
<dbReference type="InterPro" id="IPR036179">
    <property type="entry name" value="Ig-like_dom_sf"/>
</dbReference>
<dbReference type="PANTHER" id="PTHR19890:SF10">
    <property type="entry name" value="FIBROBLAST GROWTH FACTOR RECEPTOR-LIKE 1"/>
    <property type="match status" value="1"/>
</dbReference>
<dbReference type="AlphaFoldDB" id="A0A4C1TJ30"/>
<keyword evidence="15 19" id="KW-0675">Receptor</keyword>
<comment type="caution">
    <text evidence="19">The sequence shown here is derived from an EMBL/GenBank/DDBJ whole genome shotgun (WGS) entry which is preliminary data.</text>
</comment>
<evidence type="ECO:0000256" key="15">
    <source>
        <dbReference type="ARBA" id="ARBA00023170"/>
    </source>
</evidence>
<dbReference type="PANTHER" id="PTHR19890">
    <property type="entry name" value="FIBROBLAST GROWTH FACTOR RECEPTOR"/>
    <property type="match status" value="1"/>
</dbReference>
<gene>
    <name evidence="19" type="primary">btl</name>
    <name evidence="19" type="ORF">EVAR_73956_1</name>
</gene>
<reference evidence="19 20" key="1">
    <citation type="journal article" date="2019" name="Commun. Biol.">
        <title>The bagworm genome reveals a unique fibroin gene that provides high tensile strength.</title>
        <authorList>
            <person name="Kono N."/>
            <person name="Nakamura H."/>
            <person name="Ohtoshi R."/>
            <person name="Tomita M."/>
            <person name="Numata K."/>
            <person name="Arakawa K."/>
        </authorList>
    </citation>
    <scope>NUCLEOTIDE SEQUENCE [LARGE SCALE GENOMIC DNA]</scope>
</reference>
<evidence type="ECO:0000256" key="5">
    <source>
        <dbReference type="ARBA" id="ARBA00022692"/>
    </source>
</evidence>
<keyword evidence="6" id="KW-0732">Signal</keyword>
<dbReference type="InterPro" id="IPR013098">
    <property type="entry name" value="Ig_I-set"/>
</dbReference>
<evidence type="ECO:0000256" key="16">
    <source>
        <dbReference type="ARBA" id="ARBA00023180"/>
    </source>
</evidence>
<evidence type="ECO:0000256" key="12">
    <source>
        <dbReference type="ARBA" id="ARBA00023136"/>
    </source>
</evidence>
<dbReference type="Proteomes" id="UP000299102">
    <property type="component" value="Unassembled WGS sequence"/>
</dbReference>
<keyword evidence="11" id="KW-1133">Transmembrane helix</keyword>
<dbReference type="InterPro" id="IPR003599">
    <property type="entry name" value="Ig_sub"/>
</dbReference>
<evidence type="ECO:0000259" key="18">
    <source>
        <dbReference type="PROSITE" id="PS50835"/>
    </source>
</evidence>
<evidence type="ECO:0000256" key="4">
    <source>
        <dbReference type="ARBA" id="ARBA00022679"/>
    </source>
</evidence>
<evidence type="ECO:0000256" key="10">
    <source>
        <dbReference type="ARBA" id="ARBA00022840"/>
    </source>
</evidence>
<evidence type="ECO:0000256" key="6">
    <source>
        <dbReference type="ARBA" id="ARBA00022729"/>
    </source>
</evidence>
<comment type="subcellular location">
    <subcellularLocation>
        <location evidence="1">Membrane</location>
        <topology evidence="1">Single-pass membrane protein</topology>
    </subcellularLocation>
</comment>
<keyword evidence="3" id="KW-0597">Phosphoprotein</keyword>
<dbReference type="GO" id="GO:0005886">
    <property type="term" value="C:plasma membrane"/>
    <property type="evidence" value="ECO:0007669"/>
    <property type="project" value="TreeGrafter"/>
</dbReference>
<evidence type="ECO:0000256" key="17">
    <source>
        <dbReference type="ARBA" id="ARBA00023319"/>
    </source>
</evidence>
<dbReference type="GO" id="GO:0017134">
    <property type="term" value="F:fibroblast growth factor binding"/>
    <property type="evidence" value="ECO:0007669"/>
    <property type="project" value="TreeGrafter"/>
</dbReference>
<dbReference type="GO" id="GO:0005007">
    <property type="term" value="F:fibroblast growth factor receptor activity"/>
    <property type="evidence" value="ECO:0007669"/>
    <property type="project" value="TreeGrafter"/>
</dbReference>
<evidence type="ECO:0000256" key="14">
    <source>
        <dbReference type="ARBA" id="ARBA00023157"/>
    </source>
</evidence>
<evidence type="ECO:0000313" key="20">
    <source>
        <dbReference type="Proteomes" id="UP000299102"/>
    </source>
</evidence>
<dbReference type="EMBL" id="BGZK01005555">
    <property type="protein sequence ID" value="GBP14549.1"/>
    <property type="molecule type" value="Genomic_DNA"/>
</dbReference>
<evidence type="ECO:0000256" key="3">
    <source>
        <dbReference type="ARBA" id="ARBA00022553"/>
    </source>
</evidence>
<feature type="domain" description="Ig-like" evidence="18">
    <location>
        <begin position="71"/>
        <end position="173"/>
    </location>
</feature>
<keyword evidence="20" id="KW-1185">Reference proteome</keyword>
<evidence type="ECO:0000256" key="13">
    <source>
        <dbReference type="ARBA" id="ARBA00023137"/>
    </source>
</evidence>